<dbReference type="AlphaFoldDB" id="A0A916XJP0"/>
<evidence type="ECO:0000313" key="1">
    <source>
        <dbReference type="EMBL" id="GGC75354.1"/>
    </source>
</evidence>
<evidence type="ECO:0000313" key="2">
    <source>
        <dbReference type="Proteomes" id="UP000641514"/>
    </source>
</evidence>
<gene>
    <name evidence="1" type="ORF">GCM10011410_30860</name>
</gene>
<keyword evidence="2" id="KW-1185">Reference proteome</keyword>
<sequence length="72" mass="8687">MDDTTVRDQLLPYRRRYELRDYSPARKLGLCRIHSFRIRRKTQTTSLLECLISPWGATQLRNSQNPKQPRRQ</sequence>
<dbReference type="EMBL" id="BMJH01000004">
    <property type="protein sequence ID" value="GGC75354.1"/>
    <property type="molecule type" value="Genomic_DNA"/>
</dbReference>
<name>A0A916XJP0_9ACTN</name>
<protein>
    <submittedName>
        <fullName evidence="1">Uncharacterized protein</fullName>
    </submittedName>
</protein>
<reference evidence="1" key="1">
    <citation type="journal article" date="2014" name="Int. J. Syst. Evol. Microbiol.">
        <title>Complete genome sequence of Corynebacterium casei LMG S-19264T (=DSM 44701T), isolated from a smear-ripened cheese.</title>
        <authorList>
            <consortium name="US DOE Joint Genome Institute (JGI-PGF)"/>
            <person name="Walter F."/>
            <person name="Albersmeier A."/>
            <person name="Kalinowski J."/>
            <person name="Ruckert C."/>
        </authorList>
    </citation>
    <scope>NUCLEOTIDE SEQUENCE</scope>
    <source>
        <strain evidence="1">CGMCC 1.15478</strain>
    </source>
</reference>
<accession>A0A916XJP0</accession>
<proteinExistence type="predicted"/>
<comment type="caution">
    <text evidence="1">The sequence shown here is derived from an EMBL/GenBank/DDBJ whole genome shotgun (WGS) entry which is preliminary data.</text>
</comment>
<dbReference type="Proteomes" id="UP000641514">
    <property type="component" value="Unassembled WGS sequence"/>
</dbReference>
<organism evidence="1 2">
    <name type="scientific">Hoyosella rhizosphaerae</name>
    <dbReference type="NCBI Taxonomy" id="1755582"/>
    <lineage>
        <taxon>Bacteria</taxon>
        <taxon>Bacillati</taxon>
        <taxon>Actinomycetota</taxon>
        <taxon>Actinomycetes</taxon>
        <taxon>Mycobacteriales</taxon>
        <taxon>Hoyosellaceae</taxon>
        <taxon>Hoyosella</taxon>
    </lineage>
</organism>
<reference evidence="1" key="2">
    <citation type="submission" date="2020-09" db="EMBL/GenBank/DDBJ databases">
        <authorList>
            <person name="Sun Q."/>
            <person name="Zhou Y."/>
        </authorList>
    </citation>
    <scope>NUCLEOTIDE SEQUENCE</scope>
    <source>
        <strain evidence="1">CGMCC 1.15478</strain>
    </source>
</reference>